<dbReference type="PIRSF" id="PIRSF000390">
    <property type="entry name" value="PLP_StrS"/>
    <property type="match status" value="1"/>
</dbReference>
<dbReference type="InterPro" id="IPR000653">
    <property type="entry name" value="DegT/StrS_aminotransferase"/>
</dbReference>
<dbReference type="PANTHER" id="PTHR30244">
    <property type="entry name" value="TRANSAMINASE"/>
    <property type="match status" value="1"/>
</dbReference>
<reference evidence="6 7" key="1">
    <citation type="journal article" date="2018" name="Front. Microbiol.">
        <title>Genome Sequencing of Streptomyces atratus SCSIOZH16 and Activation Production of Nocardamine via Metabolic Engineering.</title>
        <authorList>
            <person name="Li Y."/>
            <person name="Zhang C."/>
            <person name="Liu C."/>
            <person name="Ju J."/>
            <person name="Ma J."/>
        </authorList>
    </citation>
    <scope>NUCLEOTIDE SEQUENCE [LARGE SCALE GENOMIC DNA]</scope>
    <source>
        <strain evidence="6 7">SCSIO_ZH16</strain>
    </source>
</reference>
<dbReference type="PANTHER" id="PTHR30244:SF9">
    <property type="entry name" value="PROTEIN RV3402C"/>
    <property type="match status" value="1"/>
</dbReference>
<dbReference type="GeneID" id="95524206"/>
<protein>
    <submittedName>
        <fullName evidence="6">dTDP-4-dehydro-6-deoxyglucose aminotransferase</fullName>
    </submittedName>
</protein>
<dbReference type="CDD" id="cd00616">
    <property type="entry name" value="AHBA_syn"/>
    <property type="match status" value="1"/>
</dbReference>
<sequence length="401" mass="42989">MKLTTGDLAIFGGVHAFLRPLYVGSPNTVDRDRLFDRLNWALDNQWLSNSGPLAVEFEARTAELAGVRNSVATCNATVALQMLCHALELSGEVIMPSLTFAATAHAARWVGLDPVFVDVDPQTGQMDPALAAEAVGPLTSAILGVHLWGRTCPAPELEKVAVDHGLPLFFDAAHAIGCTLDGRPVASFGNASVFSFHPTKVVAGFEGGAIVTDDDALAGRLRSLRNFGMGPGAGSPAGGTNGKMSEAAAAMALTSLDGFERAVAHNRSNFDAYAAGLDKIAGVRLIPHDPSESRNYQYVIIEIDEPVAGVDRDLVLEILQAEHIMAKPYFSPACHELEPYRSGRTFRLPHTERLAGRVLALPTGSAVSRESIRRICDVLRLVVSRSDEVTSRWQQMKGRPT</sequence>
<evidence type="ECO:0000256" key="4">
    <source>
        <dbReference type="PIRSR" id="PIRSR000390-2"/>
    </source>
</evidence>
<name>A0A2Z5JN24_STRAR</name>
<dbReference type="Gene3D" id="3.90.1150.10">
    <property type="entry name" value="Aspartate Aminotransferase, domain 1"/>
    <property type="match status" value="1"/>
</dbReference>
<dbReference type="RefSeq" id="WP_114248260.1">
    <property type="nucleotide sequence ID" value="NZ_CP027306.1"/>
</dbReference>
<keyword evidence="1 4" id="KW-0663">Pyridoxal phosphate</keyword>
<organism evidence="6 7">
    <name type="scientific">Streptomyces atratus</name>
    <dbReference type="NCBI Taxonomy" id="1893"/>
    <lineage>
        <taxon>Bacteria</taxon>
        <taxon>Bacillati</taxon>
        <taxon>Actinomycetota</taxon>
        <taxon>Actinomycetes</taxon>
        <taxon>Kitasatosporales</taxon>
        <taxon>Streptomycetaceae</taxon>
        <taxon>Streptomyces</taxon>
    </lineage>
</organism>
<dbReference type="InterPro" id="IPR015424">
    <property type="entry name" value="PyrdxlP-dep_Trfase"/>
</dbReference>
<dbReference type="GO" id="GO:0000271">
    <property type="term" value="P:polysaccharide biosynthetic process"/>
    <property type="evidence" value="ECO:0007669"/>
    <property type="project" value="TreeGrafter"/>
</dbReference>
<evidence type="ECO:0000313" key="6">
    <source>
        <dbReference type="EMBL" id="AXE81856.1"/>
    </source>
</evidence>
<dbReference type="Proteomes" id="UP000252698">
    <property type="component" value="Chromosome"/>
</dbReference>
<proteinExistence type="inferred from homology"/>
<evidence type="ECO:0000256" key="2">
    <source>
        <dbReference type="ARBA" id="ARBA00037999"/>
    </source>
</evidence>
<dbReference type="EMBL" id="CP027306">
    <property type="protein sequence ID" value="AXE81856.1"/>
    <property type="molecule type" value="Genomic_DNA"/>
</dbReference>
<evidence type="ECO:0000256" key="3">
    <source>
        <dbReference type="PIRSR" id="PIRSR000390-1"/>
    </source>
</evidence>
<feature type="active site" description="Proton acceptor" evidence="3">
    <location>
        <position position="200"/>
    </location>
</feature>
<dbReference type="GO" id="GO:0030170">
    <property type="term" value="F:pyridoxal phosphate binding"/>
    <property type="evidence" value="ECO:0007669"/>
    <property type="project" value="TreeGrafter"/>
</dbReference>
<comment type="similarity">
    <text evidence="2 5">Belongs to the DegT/DnrJ/EryC1 family.</text>
</comment>
<dbReference type="Pfam" id="PF01041">
    <property type="entry name" value="DegT_DnrJ_EryC1"/>
    <property type="match status" value="1"/>
</dbReference>
<dbReference type="SUPFAM" id="SSF53383">
    <property type="entry name" value="PLP-dependent transferases"/>
    <property type="match status" value="1"/>
</dbReference>
<feature type="modified residue" description="N6-(pyridoxal phosphate)lysine" evidence="4">
    <location>
        <position position="200"/>
    </location>
</feature>
<gene>
    <name evidence="6" type="ORF">C5746_38530</name>
</gene>
<dbReference type="GO" id="GO:0008483">
    <property type="term" value="F:transaminase activity"/>
    <property type="evidence" value="ECO:0007669"/>
    <property type="project" value="UniProtKB-KW"/>
</dbReference>
<evidence type="ECO:0000313" key="7">
    <source>
        <dbReference type="Proteomes" id="UP000252698"/>
    </source>
</evidence>
<accession>A0A2Z5JN24</accession>
<dbReference type="AlphaFoldDB" id="A0A2Z5JN24"/>
<dbReference type="Gene3D" id="3.40.640.10">
    <property type="entry name" value="Type I PLP-dependent aspartate aminotransferase-like (Major domain)"/>
    <property type="match status" value="1"/>
</dbReference>
<keyword evidence="6" id="KW-0808">Transferase</keyword>
<dbReference type="KEGG" id="sata:C5746_38530"/>
<keyword evidence="6" id="KW-0032">Aminotransferase</keyword>
<evidence type="ECO:0000256" key="1">
    <source>
        <dbReference type="ARBA" id="ARBA00022898"/>
    </source>
</evidence>
<dbReference type="InterPro" id="IPR015421">
    <property type="entry name" value="PyrdxlP-dep_Trfase_major"/>
</dbReference>
<dbReference type="InterPro" id="IPR015422">
    <property type="entry name" value="PyrdxlP-dep_Trfase_small"/>
</dbReference>
<evidence type="ECO:0000256" key="5">
    <source>
        <dbReference type="RuleBase" id="RU004508"/>
    </source>
</evidence>